<evidence type="ECO:0000256" key="1">
    <source>
        <dbReference type="ARBA" id="ARBA00022723"/>
    </source>
</evidence>
<dbReference type="PANTHER" id="PTHR10694">
    <property type="entry name" value="LYSINE-SPECIFIC DEMETHYLASE"/>
    <property type="match status" value="1"/>
</dbReference>
<accession>A0A6A5TFJ6</accession>
<keyword evidence="2" id="KW-0408">Iron</keyword>
<reference evidence="4" key="1">
    <citation type="journal article" date="2020" name="Stud. Mycol.">
        <title>101 Dothideomycetes genomes: a test case for predicting lifestyles and emergence of pathogens.</title>
        <authorList>
            <person name="Haridas S."/>
            <person name="Albert R."/>
            <person name="Binder M."/>
            <person name="Bloem J."/>
            <person name="Labutti K."/>
            <person name="Salamov A."/>
            <person name="Andreopoulos B."/>
            <person name="Baker S."/>
            <person name="Barry K."/>
            <person name="Bills G."/>
            <person name="Bluhm B."/>
            <person name="Cannon C."/>
            <person name="Castanera R."/>
            <person name="Culley D."/>
            <person name="Daum C."/>
            <person name="Ezra D."/>
            <person name="Gonzalez J."/>
            <person name="Henrissat B."/>
            <person name="Kuo A."/>
            <person name="Liang C."/>
            <person name="Lipzen A."/>
            <person name="Lutzoni F."/>
            <person name="Magnuson J."/>
            <person name="Mondo S."/>
            <person name="Nolan M."/>
            <person name="Ohm R."/>
            <person name="Pangilinan J."/>
            <person name="Park H.-J."/>
            <person name="Ramirez L."/>
            <person name="Alfaro M."/>
            <person name="Sun H."/>
            <person name="Tritt A."/>
            <person name="Yoshinaga Y."/>
            <person name="Zwiers L.-H."/>
            <person name="Turgeon B."/>
            <person name="Goodwin S."/>
            <person name="Spatafora J."/>
            <person name="Crous P."/>
            <person name="Grigoriev I."/>
        </authorList>
    </citation>
    <scope>NUCLEOTIDE SEQUENCE</scope>
    <source>
        <strain evidence="4">CBS 675.92</strain>
    </source>
</reference>
<dbReference type="SUPFAM" id="SSF51197">
    <property type="entry name" value="Clavaminate synthase-like"/>
    <property type="match status" value="1"/>
</dbReference>
<dbReference type="PROSITE" id="PS51184">
    <property type="entry name" value="JMJC"/>
    <property type="match status" value="1"/>
</dbReference>
<keyword evidence="1" id="KW-0479">Metal-binding</keyword>
<sequence length="134" mass="15154">KRPIPGMTSSWLYTSPASGKRTAASLHKEDLNLPSVNIVIAGVAKLWLWIVPADTEALEERLKEEFHDEYKNVCSQGVRHLSILLSPRQLEAWNIRYGIKICREGEIIVTLPGTYHQVVNLRDNVAEALNFAFE</sequence>
<evidence type="ECO:0000256" key="2">
    <source>
        <dbReference type="ARBA" id="ARBA00023004"/>
    </source>
</evidence>
<organism evidence="4 5">
    <name type="scientific">Byssothecium circinans</name>
    <dbReference type="NCBI Taxonomy" id="147558"/>
    <lineage>
        <taxon>Eukaryota</taxon>
        <taxon>Fungi</taxon>
        <taxon>Dikarya</taxon>
        <taxon>Ascomycota</taxon>
        <taxon>Pezizomycotina</taxon>
        <taxon>Dothideomycetes</taxon>
        <taxon>Pleosporomycetidae</taxon>
        <taxon>Pleosporales</taxon>
        <taxon>Massarineae</taxon>
        <taxon>Massarinaceae</taxon>
        <taxon>Byssothecium</taxon>
    </lineage>
</organism>
<keyword evidence="5" id="KW-1185">Reference proteome</keyword>
<dbReference type="GO" id="GO:0006355">
    <property type="term" value="P:regulation of DNA-templated transcription"/>
    <property type="evidence" value="ECO:0007669"/>
    <property type="project" value="TreeGrafter"/>
</dbReference>
<dbReference type="AlphaFoldDB" id="A0A6A5TFJ6"/>
<name>A0A6A5TFJ6_9PLEO</name>
<feature type="domain" description="JmjC" evidence="3">
    <location>
        <begin position="1"/>
        <end position="134"/>
    </location>
</feature>
<dbReference type="Proteomes" id="UP000800035">
    <property type="component" value="Unassembled WGS sequence"/>
</dbReference>
<dbReference type="Gene3D" id="2.60.120.650">
    <property type="entry name" value="Cupin"/>
    <property type="match status" value="1"/>
</dbReference>
<dbReference type="GO" id="GO:0005634">
    <property type="term" value="C:nucleus"/>
    <property type="evidence" value="ECO:0007669"/>
    <property type="project" value="TreeGrafter"/>
</dbReference>
<dbReference type="EMBL" id="ML977019">
    <property type="protein sequence ID" value="KAF1951128.1"/>
    <property type="molecule type" value="Genomic_DNA"/>
</dbReference>
<gene>
    <name evidence="4" type="ORF">CC80DRAFT_352966</name>
</gene>
<dbReference type="InterPro" id="IPR003347">
    <property type="entry name" value="JmjC_dom"/>
</dbReference>
<feature type="non-terminal residue" evidence="4">
    <location>
        <position position="1"/>
    </location>
</feature>
<proteinExistence type="predicted"/>
<evidence type="ECO:0000313" key="4">
    <source>
        <dbReference type="EMBL" id="KAF1951128.1"/>
    </source>
</evidence>
<dbReference type="GO" id="GO:0034647">
    <property type="term" value="F:histone H3K4me/H3K4me2/H3K4me3 demethylase activity"/>
    <property type="evidence" value="ECO:0007669"/>
    <property type="project" value="TreeGrafter"/>
</dbReference>
<dbReference type="PANTHER" id="PTHR10694:SF33">
    <property type="entry name" value="LYSINE-SPECIFIC DEMETHYLASE 5"/>
    <property type="match status" value="1"/>
</dbReference>
<protein>
    <submittedName>
        <fullName evidence="4">Transcription factor jumonji</fullName>
    </submittedName>
</protein>
<evidence type="ECO:0000259" key="3">
    <source>
        <dbReference type="PROSITE" id="PS51184"/>
    </source>
</evidence>
<feature type="non-terminal residue" evidence="4">
    <location>
        <position position="134"/>
    </location>
</feature>
<evidence type="ECO:0000313" key="5">
    <source>
        <dbReference type="Proteomes" id="UP000800035"/>
    </source>
</evidence>
<dbReference type="Pfam" id="PF02373">
    <property type="entry name" value="JmjC"/>
    <property type="match status" value="1"/>
</dbReference>
<dbReference type="GO" id="GO:0046872">
    <property type="term" value="F:metal ion binding"/>
    <property type="evidence" value="ECO:0007669"/>
    <property type="project" value="UniProtKB-KW"/>
</dbReference>
<dbReference type="OrthoDB" id="1678912at2759"/>
<dbReference type="GO" id="GO:0000785">
    <property type="term" value="C:chromatin"/>
    <property type="evidence" value="ECO:0007669"/>
    <property type="project" value="TreeGrafter"/>
</dbReference>